<dbReference type="Proteomes" id="UP001598019">
    <property type="component" value="Unassembled WGS sequence"/>
</dbReference>
<dbReference type="RefSeq" id="WP_377980432.1">
    <property type="nucleotide sequence ID" value="NZ_JBBKXX010000001.1"/>
</dbReference>
<reference evidence="1 2" key="1">
    <citation type="submission" date="2024-03" db="EMBL/GenBank/DDBJ databases">
        <title>Aquirufa genome sequencing.</title>
        <authorList>
            <person name="Pitt A."/>
            <person name="Hahn M.W."/>
        </authorList>
    </citation>
    <scope>NUCLEOTIDE SEQUENCE [LARGE SCALE GENOMIC DNA]</scope>
    <source>
        <strain evidence="1 2">HETE-83D</strain>
    </source>
</reference>
<name>A0ABW6DJJ8_9BACT</name>
<sequence>MRRLQSLLLIVWLLNTPVELHSFNSVREYQNPVETFSGKYKVYEFTVKKGLFKRIKPDLYYCSKYNAFIEFHLNITYNFDESGFFRKSDLVKHFKNRVSPTLLIDKENWFALSGFNKKRDIAYYKGFYEEFYSMQGRDSGKPSWVWSRSGVIEIRYPEMYKKELDPIVSSINKSFKFDVAATFETEMNP</sequence>
<keyword evidence="2" id="KW-1185">Reference proteome</keyword>
<comment type="caution">
    <text evidence="1">The sequence shown here is derived from an EMBL/GenBank/DDBJ whole genome shotgun (WGS) entry which is preliminary data.</text>
</comment>
<gene>
    <name evidence="1" type="ORF">SKC37_05150</name>
</gene>
<evidence type="ECO:0000313" key="2">
    <source>
        <dbReference type="Proteomes" id="UP001598019"/>
    </source>
</evidence>
<organism evidence="1 2">
    <name type="scientific">Aquirufa esocilacus</name>
    <dbReference type="NCBI Taxonomy" id="3096513"/>
    <lineage>
        <taxon>Bacteria</taxon>
        <taxon>Pseudomonadati</taxon>
        <taxon>Bacteroidota</taxon>
        <taxon>Cytophagia</taxon>
        <taxon>Cytophagales</taxon>
        <taxon>Flectobacillaceae</taxon>
        <taxon>Aquirufa</taxon>
    </lineage>
</organism>
<evidence type="ECO:0008006" key="3">
    <source>
        <dbReference type="Google" id="ProtNLM"/>
    </source>
</evidence>
<evidence type="ECO:0000313" key="1">
    <source>
        <dbReference type="EMBL" id="MFD3408032.1"/>
    </source>
</evidence>
<proteinExistence type="predicted"/>
<protein>
    <recommendedName>
        <fullName evidence="3">GLPGLI family protein</fullName>
    </recommendedName>
</protein>
<dbReference type="EMBL" id="JBBKXX010000001">
    <property type="protein sequence ID" value="MFD3408032.1"/>
    <property type="molecule type" value="Genomic_DNA"/>
</dbReference>
<accession>A0ABW6DJJ8</accession>